<evidence type="ECO:0000313" key="2">
    <source>
        <dbReference type="EMBL" id="GFD61083.1"/>
    </source>
</evidence>
<dbReference type="EMBL" id="BKCJ011886497">
    <property type="protein sequence ID" value="GFD61083.1"/>
    <property type="molecule type" value="Genomic_DNA"/>
</dbReference>
<gene>
    <name evidence="2" type="ORF">Tci_933052</name>
</gene>
<dbReference type="InterPro" id="IPR049426">
    <property type="entry name" value="Acyl-CoA-dh-like_C"/>
</dbReference>
<dbReference type="Pfam" id="PF21263">
    <property type="entry name" value="Acyl-CoA-dh_C"/>
    <property type="match status" value="1"/>
</dbReference>
<protein>
    <recommendedName>
        <fullName evidence="1">Acyl-CoA dehydrogenase-like C-terminal domain-containing protein</fullName>
    </recommendedName>
</protein>
<dbReference type="Gene3D" id="1.20.140.10">
    <property type="entry name" value="Butyryl-CoA Dehydrogenase, subunit A, domain 3"/>
    <property type="match status" value="1"/>
</dbReference>
<sequence length="74" mass="8354">AMSRQLDMARVYLSDAIDLVEKSGREAIASMTEGDEQRLLSMGLKRFTKPDLFNVKDARRRVAAGLIEANEYAY</sequence>
<feature type="domain" description="Acyl-CoA dehydrogenase-like C-terminal" evidence="1">
    <location>
        <begin position="5"/>
        <end position="46"/>
    </location>
</feature>
<reference evidence="2" key="1">
    <citation type="journal article" date="2019" name="Sci. Rep.">
        <title>Draft genome of Tanacetum cinerariifolium, the natural source of mosquito coil.</title>
        <authorList>
            <person name="Yamashiro T."/>
            <person name="Shiraishi A."/>
            <person name="Satake H."/>
            <person name="Nakayama K."/>
        </authorList>
    </citation>
    <scope>NUCLEOTIDE SEQUENCE</scope>
</reference>
<name>A0A699XP76_TANCI</name>
<accession>A0A699XP76</accession>
<comment type="caution">
    <text evidence="2">The sequence shown here is derived from an EMBL/GenBank/DDBJ whole genome shotgun (WGS) entry which is preliminary data.</text>
</comment>
<proteinExistence type="predicted"/>
<feature type="non-terminal residue" evidence="2">
    <location>
        <position position="1"/>
    </location>
</feature>
<dbReference type="AlphaFoldDB" id="A0A699XP76"/>
<evidence type="ECO:0000259" key="1">
    <source>
        <dbReference type="Pfam" id="PF21263"/>
    </source>
</evidence>
<organism evidence="2">
    <name type="scientific">Tanacetum cinerariifolium</name>
    <name type="common">Dalmatian daisy</name>
    <name type="synonym">Chrysanthemum cinerariifolium</name>
    <dbReference type="NCBI Taxonomy" id="118510"/>
    <lineage>
        <taxon>Eukaryota</taxon>
        <taxon>Viridiplantae</taxon>
        <taxon>Streptophyta</taxon>
        <taxon>Embryophyta</taxon>
        <taxon>Tracheophyta</taxon>
        <taxon>Spermatophyta</taxon>
        <taxon>Magnoliopsida</taxon>
        <taxon>eudicotyledons</taxon>
        <taxon>Gunneridae</taxon>
        <taxon>Pentapetalae</taxon>
        <taxon>asterids</taxon>
        <taxon>campanulids</taxon>
        <taxon>Asterales</taxon>
        <taxon>Asteraceae</taxon>
        <taxon>Asteroideae</taxon>
        <taxon>Anthemideae</taxon>
        <taxon>Anthemidinae</taxon>
        <taxon>Tanacetum</taxon>
    </lineage>
</organism>